<protein>
    <submittedName>
        <fullName evidence="2">Chromosome partitioning protein</fullName>
    </submittedName>
</protein>
<feature type="domain" description="AAA" evidence="1">
    <location>
        <begin position="1"/>
        <end position="178"/>
    </location>
</feature>
<sequence length="258" mass="29309">MKTISIINLKGGVGKTFTAIQMAYGLQLEGKKVLLLDNDKQGNLSKFYKVYSNTEECAAAKLLSTYQPILKTLEEETQYKNQYIINANMSLLTATLEVTKTTASDQHLRFKRIIQQAEKAGYDYMIIDNPPDMGLNVINALIITDDVIVPIKIDEWALEGLDIIIEQIENAKALNEKIRFAGALVTNYKKNDSNIAGVDWLKESNYKIFDTKIRYSDKATESIFFHKAVQEYSPRSAVAIDYKKFIKEYESEVTYGKN</sequence>
<dbReference type="AlphaFoldDB" id="A0A318XNJ1"/>
<dbReference type="PANTHER" id="PTHR13696">
    <property type="entry name" value="P-LOOP CONTAINING NUCLEOSIDE TRIPHOSPHATE HYDROLASE"/>
    <property type="match status" value="1"/>
</dbReference>
<proteinExistence type="predicted"/>
<evidence type="ECO:0000313" key="3">
    <source>
        <dbReference type="Proteomes" id="UP000248132"/>
    </source>
</evidence>
<dbReference type="SUPFAM" id="SSF52540">
    <property type="entry name" value="P-loop containing nucleoside triphosphate hydrolases"/>
    <property type="match status" value="1"/>
</dbReference>
<dbReference type="OrthoDB" id="9815116at2"/>
<dbReference type="RefSeq" id="WP_110461381.1">
    <property type="nucleotide sequence ID" value="NZ_QKMR01000006.1"/>
</dbReference>
<organism evidence="2 3">
    <name type="scientific">Ruminiclostridium sufflavum DSM 19573</name>
    <dbReference type="NCBI Taxonomy" id="1121337"/>
    <lineage>
        <taxon>Bacteria</taxon>
        <taxon>Bacillati</taxon>
        <taxon>Bacillota</taxon>
        <taxon>Clostridia</taxon>
        <taxon>Eubacteriales</taxon>
        <taxon>Oscillospiraceae</taxon>
        <taxon>Ruminiclostridium</taxon>
    </lineage>
</organism>
<gene>
    <name evidence="2" type="ORF">LY28_01330</name>
</gene>
<reference evidence="2 3" key="1">
    <citation type="submission" date="2018-06" db="EMBL/GenBank/DDBJ databases">
        <title>Genomic Encyclopedia of Type Strains, Phase I: the one thousand microbial genomes (KMG-I) project.</title>
        <authorList>
            <person name="Kyrpides N."/>
        </authorList>
    </citation>
    <scope>NUCLEOTIDE SEQUENCE [LARGE SCALE GENOMIC DNA]</scope>
    <source>
        <strain evidence="2 3">DSM 19573</strain>
    </source>
</reference>
<dbReference type="PANTHER" id="PTHR13696:SF52">
    <property type="entry name" value="PARA FAMILY PROTEIN CT_582"/>
    <property type="match status" value="1"/>
</dbReference>
<comment type="caution">
    <text evidence="2">The sequence shown here is derived from an EMBL/GenBank/DDBJ whole genome shotgun (WGS) entry which is preliminary data.</text>
</comment>
<name>A0A318XNJ1_9FIRM</name>
<dbReference type="Gene3D" id="3.40.50.300">
    <property type="entry name" value="P-loop containing nucleotide triphosphate hydrolases"/>
    <property type="match status" value="1"/>
</dbReference>
<dbReference type="InterPro" id="IPR025669">
    <property type="entry name" value="AAA_dom"/>
</dbReference>
<evidence type="ECO:0000313" key="2">
    <source>
        <dbReference type="EMBL" id="PYG88481.1"/>
    </source>
</evidence>
<dbReference type="EMBL" id="QKMR01000006">
    <property type="protein sequence ID" value="PYG88481.1"/>
    <property type="molecule type" value="Genomic_DNA"/>
</dbReference>
<evidence type="ECO:0000259" key="1">
    <source>
        <dbReference type="Pfam" id="PF13614"/>
    </source>
</evidence>
<accession>A0A318XNJ1</accession>
<dbReference type="InterPro" id="IPR050678">
    <property type="entry name" value="DNA_Partitioning_ATPase"/>
</dbReference>
<dbReference type="Pfam" id="PF13614">
    <property type="entry name" value="AAA_31"/>
    <property type="match status" value="1"/>
</dbReference>
<keyword evidence="3" id="KW-1185">Reference proteome</keyword>
<dbReference type="InterPro" id="IPR027417">
    <property type="entry name" value="P-loop_NTPase"/>
</dbReference>
<dbReference type="CDD" id="cd02042">
    <property type="entry name" value="ParAB_family"/>
    <property type="match status" value="1"/>
</dbReference>
<dbReference type="Proteomes" id="UP000248132">
    <property type="component" value="Unassembled WGS sequence"/>
</dbReference>